<organism evidence="5 6">
    <name type="scientific">Halovulum dunhuangense</name>
    <dbReference type="NCBI Taxonomy" id="1505036"/>
    <lineage>
        <taxon>Bacteria</taxon>
        <taxon>Pseudomonadati</taxon>
        <taxon>Pseudomonadota</taxon>
        <taxon>Alphaproteobacteria</taxon>
        <taxon>Rhodobacterales</taxon>
        <taxon>Paracoccaceae</taxon>
        <taxon>Halovulum</taxon>
    </lineage>
</organism>
<comment type="similarity">
    <text evidence="1">Belongs to the transglycosylase Slt family.</text>
</comment>
<dbReference type="GO" id="GO:0000270">
    <property type="term" value="P:peptidoglycan metabolic process"/>
    <property type="evidence" value="ECO:0007669"/>
    <property type="project" value="InterPro"/>
</dbReference>
<evidence type="ECO:0000259" key="4">
    <source>
        <dbReference type="Pfam" id="PF01464"/>
    </source>
</evidence>
<comment type="caution">
    <text evidence="5">The sequence shown here is derived from an EMBL/GenBank/DDBJ whole genome shotgun (WGS) entry which is preliminary data.</text>
</comment>
<dbReference type="GO" id="GO:0008933">
    <property type="term" value="F:peptidoglycan lytic transglycosylase activity"/>
    <property type="evidence" value="ECO:0007669"/>
    <property type="project" value="InterPro"/>
</dbReference>
<dbReference type="InterPro" id="IPR008258">
    <property type="entry name" value="Transglycosylase_SLT_dom_1"/>
</dbReference>
<dbReference type="Gene3D" id="1.10.530.10">
    <property type="match status" value="1"/>
</dbReference>
<dbReference type="InterPro" id="IPR023346">
    <property type="entry name" value="Lysozyme-like_dom_sf"/>
</dbReference>
<keyword evidence="3" id="KW-0732">Signal</keyword>
<reference evidence="5 6" key="1">
    <citation type="submission" date="2020-05" db="EMBL/GenBank/DDBJ databases">
        <title>Gimesia benthica sp. nov., a novel planctomycete isolated from a deep-sea water sample of the Northwest Indian Ocean.</title>
        <authorList>
            <person name="Wang J."/>
            <person name="Ruan C."/>
            <person name="Song L."/>
            <person name="Zhu Y."/>
            <person name="Li A."/>
            <person name="Zheng X."/>
            <person name="Wang L."/>
            <person name="Lu Z."/>
            <person name="Huang Y."/>
            <person name="Du W."/>
            <person name="Zhou Y."/>
            <person name="Huang L."/>
            <person name="Dai X."/>
        </authorList>
    </citation>
    <scope>NUCLEOTIDE SEQUENCE [LARGE SCALE GENOMIC DNA]</scope>
    <source>
        <strain evidence="5 6">YYQ-30</strain>
    </source>
</reference>
<proteinExistence type="inferred from homology"/>
<feature type="domain" description="Transglycosylase SLT" evidence="4">
    <location>
        <begin position="141"/>
        <end position="242"/>
    </location>
</feature>
<dbReference type="InterPro" id="IPR000189">
    <property type="entry name" value="Transglyc_AS"/>
</dbReference>
<dbReference type="PANTHER" id="PTHR37423">
    <property type="entry name" value="SOLUBLE LYTIC MUREIN TRANSGLYCOSYLASE-RELATED"/>
    <property type="match status" value="1"/>
</dbReference>
<feature type="chain" id="PRO_5032298411" evidence="3">
    <location>
        <begin position="24"/>
        <end position="282"/>
    </location>
</feature>
<dbReference type="SUPFAM" id="SSF53955">
    <property type="entry name" value="Lysozyme-like"/>
    <property type="match status" value="1"/>
</dbReference>
<accession>A0A849L490</accession>
<gene>
    <name evidence="5" type="ORF">HMH01_12405</name>
</gene>
<protein>
    <submittedName>
        <fullName evidence="5">Lytic transglycosylase domain-containing protein</fullName>
    </submittedName>
</protein>
<dbReference type="PROSITE" id="PS00922">
    <property type="entry name" value="TRANSGLYCOSYLASE"/>
    <property type="match status" value="1"/>
</dbReference>
<feature type="signal peptide" evidence="3">
    <location>
        <begin position="1"/>
        <end position="23"/>
    </location>
</feature>
<dbReference type="CDD" id="cd00254">
    <property type="entry name" value="LT-like"/>
    <property type="match status" value="1"/>
</dbReference>
<dbReference type="RefSeq" id="WP_171326014.1">
    <property type="nucleotide sequence ID" value="NZ_JABFBC010000002.1"/>
</dbReference>
<dbReference type="Pfam" id="PF01464">
    <property type="entry name" value="SLT"/>
    <property type="match status" value="1"/>
</dbReference>
<evidence type="ECO:0000256" key="3">
    <source>
        <dbReference type="SAM" id="SignalP"/>
    </source>
</evidence>
<dbReference type="AlphaFoldDB" id="A0A849L490"/>
<evidence type="ECO:0000313" key="6">
    <source>
        <dbReference type="Proteomes" id="UP000572377"/>
    </source>
</evidence>
<dbReference type="GO" id="GO:0016020">
    <property type="term" value="C:membrane"/>
    <property type="evidence" value="ECO:0007669"/>
    <property type="project" value="InterPro"/>
</dbReference>
<dbReference type="Proteomes" id="UP000572377">
    <property type="component" value="Unassembled WGS sequence"/>
</dbReference>
<dbReference type="PANTHER" id="PTHR37423:SF2">
    <property type="entry name" value="MEMBRANE-BOUND LYTIC MUREIN TRANSGLYCOSYLASE C"/>
    <property type="match status" value="1"/>
</dbReference>
<comment type="similarity">
    <text evidence="2">Belongs to the virb1 family.</text>
</comment>
<name>A0A849L490_9RHOB</name>
<evidence type="ECO:0000313" key="5">
    <source>
        <dbReference type="EMBL" id="NNU81238.1"/>
    </source>
</evidence>
<dbReference type="EMBL" id="JABFBC010000002">
    <property type="protein sequence ID" value="NNU81238.1"/>
    <property type="molecule type" value="Genomic_DNA"/>
</dbReference>
<keyword evidence="6" id="KW-1185">Reference proteome</keyword>
<evidence type="ECO:0000256" key="1">
    <source>
        <dbReference type="ARBA" id="ARBA00007734"/>
    </source>
</evidence>
<sequence>MSRLATILVATVLCGANPGAASAEQAGDFTFKRVTPPGGGAQRLINIHVEPVAPVERVLSSVPDLPPAPNLIRRAVPAPSSDGVASWFWRELSPGLSAASTSRLATAMQVLARNVGASQGMTPSLERMQRMADSYGADILAATAGTRVSPALVLAVMSVESAGRPAAVSSAGAVGLMQLMPETAKRFGVTDRTDPAQSIRGGVRYLDFLLNEFGGDALLALAGYNAGEGAVARAGGVPNYRETRAYVPKVVSAWAQARQLCVTMPVNASDGCLFSGVQVAER</sequence>
<evidence type="ECO:0000256" key="2">
    <source>
        <dbReference type="ARBA" id="ARBA00009387"/>
    </source>
</evidence>